<dbReference type="Pfam" id="PF05719">
    <property type="entry name" value="GPP34"/>
    <property type="match status" value="1"/>
</dbReference>
<evidence type="ECO:0000313" key="5">
    <source>
        <dbReference type="EMBL" id="MEU8137697.1"/>
    </source>
</evidence>
<accession>A0ABV3DQG0</accession>
<evidence type="ECO:0000256" key="2">
    <source>
        <dbReference type="ARBA" id="ARBA00023034"/>
    </source>
</evidence>
<proteinExistence type="predicted"/>
<gene>
    <name evidence="5" type="ORF">AB0C36_29810</name>
</gene>
<protein>
    <submittedName>
        <fullName evidence="5">GPP34 family phosphoprotein</fullName>
    </submittedName>
</protein>
<evidence type="ECO:0000256" key="4">
    <source>
        <dbReference type="ARBA" id="ARBA00023136"/>
    </source>
</evidence>
<keyword evidence="6" id="KW-1185">Reference proteome</keyword>
<dbReference type="Proteomes" id="UP001551482">
    <property type="component" value="Unassembled WGS sequence"/>
</dbReference>
<dbReference type="InterPro" id="IPR008628">
    <property type="entry name" value="GPP34-like"/>
</dbReference>
<keyword evidence="3" id="KW-0446">Lipid-binding</keyword>
<keyword evidence="4" id="KW-0472">Membrane</keyword>
<dbReference type="Gene3D" id="1.10.3630.10">
    <property type="entry name" value="yeast vps74-n-term truncation variant domain like"/>
    <property type="match status" value="1"/>
</dbReference>
<dbReference type="EMBL" id="JBEZFP010000097">
    <property type="protein sequence ID" value="MEU8137697.1"/>
    <property type="molecule type" value="Genomic_DNA"/>
</dbReference>
<dbReference type="RefSeq" id="WP_358359970.1">
    <property type="nucleotide sequence ID" value="NZ_JBEZFP010000097.1"/>
</dbReference>
<evidence type="ECO:0000256" key="1">
    <source>
        <dbReference type="ARBA" id="ARBA00004255"/>
    </source>
</evidence>
<evidence type="ECO:0000313" key="6">
    <source>
        <dbReference type="Proteomes" id="UP001551482"/>
    </source>
</evidence>
<name>A0ABV3DQG0_9ACTN</name>
<comment type="subcellular location">
    <subcellularLocation>
        <location evidence="1">Golgi apparatus membrane</location>
        <topology evidence="1">Peripheral membrane protein</topology>
        <orientation evidence="1">Cytoplasmic side</orientation>
    </subcellularLocation>
</comment>
<keyword evidence="2" id="KW-0333">Golgi apparatus</keyword>
<reference evidence="5 6" key="1">
    <citation type="submission" date="2024-06" db="EMBL/GenBank/DDBJ databases">
        <title>The Natural Products Discovery Center: Release of the First 8490 Sequenced Strains for Exploring Actinobacteria Biosynthetic Diversity.</title>
        <authorList>
            <person name="Kalkreuter E."/>
            <person name="Kautsar S.A."/>
            <person name="Yang D."/>
            <person name="Bader C.D."/>
            <person name="Teijaro C.N."/>
            <person name="Fluegel L."/>
            <person name="Davis C.M."/>
            <person name="Simpson J.R."/>
            <person name="Lauterbach L."/>
            <person name="Steele A.D."/>
            <person name="Gui C."/>
            <person name="Meng S."/>
            <person name="Li G."/>
            <person name="Viehrig K."/>
            <person name="Ye F."/>
            <person name="Su P."/>
            <person name="Kiefer A.F."/>
            <person name="Nichols A."/>
            <person name="Cepeda A.J."/>
            <person name="Yan W."/>
            <person name="Fan B."/>
            <person name="Jiang Y."/>
            <person name="Adhikari A."/>
            <person name="Zheng C.-J."/>
            <person name="Schuster L."/>
            <person name="Cowan T.M."/>
            <person name="Smanski M.J."/>
            <person name="Chevrette M.G."/>
            <person name="De Carvalho L.P.S."/>
            <person name="Shen B."/>
        </authorList>
    </citation>
    <scope>NUCLEOTIDE SEQUENCE [LARGE SCALE GENOMIC DNA]</scope>
    <source>
        <strain evidence="5 6">NPDC048946</strain>
    </source>
</reference>
<organism evidence="5 6">
    <name type="scientific">Streptodolium elevatio</name>
    <dbReference type="NCBI Taxonomy" id="3157996"/>
    <lineage>
        <taxon>Bacteria</taxon>
        <taxon>Bacillati</taxon>
        <taxon>Actinomycetota</taxon>
        <taxon>Actinomycetes</taxon>
        <taxon>Kitasatosporales</taxon>
        <taxon>Streptomycetaceae</taxon>
        <taxon>Streptodolium</taxon>
    </lineage>
</organism>
<sequence>MEPQDDVSLVHRVFLLAYRPERQRLAGGQHMGLALNAAALQGLLDAGFLADEGGRVRVAASRGAVPDGALEADVFARVVASDRSRSWRHWVKKSAAFAVGTVRTELARSRVLRVEKTRVLLVFPYHSVALRQPRMRTAALAGVRDALRATQPASRVPRCQAATTVLVHIAEMNTVMSGRERRAARGRVDELAAGLGPVPEALRKAVRDAKATSSGGGG</sequence>
<dbReference type="InterPro" id="IPR038261">
    <property type="entry name" value="GPP34-like_sf"/>
</dbReference>
<comment type="caution">
    <text evidence="5">The sequence shown here is derived from an EMBL/GenBank/DDBJ whole genome shotgun (WGS) entry which is preliminary data.</text>
</comment>
<evidence type="ECO:0000256" key="3">
    <source>
        <dbReference type="ARBA" id="ARBA00023121"/>
    </source>
</evidence>